<dbReference type="InterPro" id="IPR015943">
    <property type="entry name" value="WD40/YVTN_repeat-like_dom_sf"/>
</dbReference>
<dbReference type="RefSeq" id="WP_126627804.1">
    <property type="nucleotide sequence ID" value="NZ_BIFT01000001.1"/>
</dbReference>
<dbReference type="PANTHER" id="PTHR34512">
    <property type="entry name" value="CELL SURFACE PROTEIN"/>
    <property type="match status" value="1"/>
</dbReference>
<evidence type="ECO:0000259" key="2">
    <source>
        <dbReference type="Pfam" id="PF13360"/>
    </source>
</evidence>
<dbReference type="Proteomes" id="UP000287171">
    <property type="component" value="Unassembled WGS sequence"/>
</dbReference>
<comment type="caution">
    <text evidence="3">The sequence shown here is derived from an EMBL/GenBank/DDBJ whole genome shotgun (WGS) entry which is preliminary data.</text>
</comment>
<evidence type="ECO:0000313" key="3">
    <source>
        <dbReference type="EMBL" id="GCE27461.1"/>
    </source>
</evidence>
<proteinExistence type="predicted"/>
<dbReference type="InterPro" id="IPR011047">
    <property type="entry name" value="Quinoprotein_ADH-like_sf"/>
</dbReference>
<dbReference type="SUPFAM" id="SSF50998">
    <property type="entry name" value="Quinoprotein alcohol dehydrogenase-like"/>
    <property type="match status" value="2"/>
</dbReference>
<keyword evidence="4" id="KW-1185">Reference proteome</keyword>
<dbReference type="AlphaFoldDB" id="A0A402B7W4"/>
<protein>
    <recommendedName>
        <fullName evidence="2">Pyrrolo-quinoline quinone repeat domain-containing protein</fullName>
    </recommendedName>
</protein>
<name>A0A402B7W4_9CHLR</name>
<evidence type="ECO:0000256" key="1">
    <source>
        <dbReference type="SAM" id="MobiDB-lite"/>
    </source>
</evidence>
<reference evidence="4" key="1">
    <citation type="submission" date="2018-12" db="EMBL/GenBank/DDBJ databases">
        <title>Tengunoibacter tsumagoiensis gen. nov., sp. nov., Dictyobacter kobayashii sp. nov., D. alpinus sp. nov., and D. joshuensis sp. nov. and description of Dictyobacteraceae fam. nov. within the order Ktedonobacterales isolated from Tengu-no-mugimeshi.</title>
        <authorList>
            <person name="Wang C.M."/>
            <person name="Zheng Y."/>
            <person name="Sakai Y."/>
            <person name="Toyoda A."/>
            <person name="Minakuchi Y."/>
            <person name="Abe K."/>
            <person name="Yokota A."/>
            <person name="Yabe S."/>
        </authorList>
    </citation>
    <scope>NUCLEOTIDE SEQUENCE [LARGE SCALE GENOMIC DNA]</scope>
    <source>
        <strain evidence="4">Uno16</strain>
    </source>
</reference>
<sequence length="498" mass="52442">MIVWEILSLSVFCVITGGLLWGSRKLQWQARPSRYFVLSLLCLTAFLFASCERGSNTGTSASSQSSTPVTSTSTKAQSSTTNTWDDWFSYHRDAMHSGYIPSTPDPQKLTRAWKTKLDGAVYAEPLMVKNHLIVVTEGDTVYSMDPQTGAVNWQTNVGTPVDRSTLPCGNIDPLGITGTPVYDPATGLIFAVAEISGPQHILVAVDAGSGKVMQRKVVDVDGMEPAVHQQRAALALANGMVYIAYGGLAGDCGNYRGTVVAARTDGKGDLLSYRVPTPREGGIWATSGPIIDKAGNVFVSVGNGEVTSGDWDHSDSVLRLSPQLKLEDGFAPQDWQDENSHDTDLGSMGPALLPDDLAFVAGKSGKGYVLHANALGGVGGQLSETKICDTLAMGGGAIVASQVLVPCNDGLRKITVAPDGKVTVDWRANQIQMPAVIGGHTVYGLDGGGNLYAVDIATGKLRASAGLEESIPHFSTPMLSGRSLFFGTDSGVGAITFA</sequence>
<feature type="domain" description="Pyrrolo-quinoline quinone repeat" evidence="2">
    <location>
        <begin position="112"/>
        <end position="156"/>
    </location>
</feature>
<organism evidence="3 4">
    <name type="scientific">Dictyobacter alpinus</name>
    <dbReference type="NCBI Taxonomy" id="2014873"/>
    <lineage>
        <taxon>Bacteria</taxon>
        <taxon>Bacillati</taxon>
        <taxon>Chloroflexota</taxon>
        <taxon>Ktedonobacteria</taxon>
        <taxon>Ktedonobacterales</taxon>
        <taxon>Dictyobacteraceae</taxon>
        <taxon>Dictyobacter</taxon>
    </lineage>
</organism>
<evidence type="ECO:0000313" key="4">
    <source>
        <dbReference type="Proteomes" id="UP000287171"/>
    </source>
</evidence>
<dbReference type="Pfam" id="PF13360">
    <property type="entry name" value="PQQ_2"/>
    <property type="match status" value="1"/>
</dbReference>
<dbReference type="OrthoDB" id="9763050at2"/>
<accession>A0A402B7W4</accession>
<gene>
    <name evidence="3" type="ORF">KDA_29450</name>
</gene>
<dbReference type="Gene3D" id="2.130.10.10">
    <property type="entry name" value="YVTN repeat-like/Quinoprotein amine dehydrogenase"/>
    <property type="match status" value="2"/>
</dbReference>
<dbReference type="EMBL" id="BIFT01000001">
    <property type="protein sequence ID" value="GCE27461.1"/>
    <property type="molecule type" value="Genomic_DNA"/>
</dbReference>
<feature type="region of interest" description="Disordered" evidence="1">
    <location>
        <begin position="55"/>
        <end position="81"/>
    </location>
</feature>
<dbReference type="InterPro" id="IPR002372">
    <property type="entry name" value="PQQ_rpt_dom"/>
</dbReference>
<dbReference type="PANTHER" id="PTHR34512:SF30">
    <property type="entry name" value="OUTER MEMBRANE PROTEIN ASSEMBLY FACTOR BAMB"/>
    <property type="match status" value="1"/>
</dbReference>